<proteinExistence type="predicted"/>
<evidence type="ECO:0000256" key="3">
    <source>
        <dbReference type="SAM" id="Phobius"/>
    </source>
</evidence>
<keyword evidence="1 3" id="KW-0472">Membrane</keyword>
<evidence type="ECO:0000259" key="4">
    <source>
        <dbReference type="PROSITE" id="PS51123"/>
    </source>
</evidence>
<evidence type="ECO:0000313" key="6">
    <source>
        <dbReference type="Proteomes" id="UP000286990"/>
    </source>
</evidence>
<dbReference type="RefSeq" id="WP_125222020.1">
    <property type="nucleotide sequence ID" value="NZ_QUSX01000001.1"/>
</dbReference>
<dbReference type="SUPFAM" id="SSF103088">
    <property type="entry name" value="OmpA-like"/>
    <property type="match status" value="2"/>
</dbReference>
<feature type="transmembrane region" description="Helical" evidence="3">
    <location>
        <begin position="7"/>
        <end position="23"/>
    </location>
</feature>
<evidence type="ECO:0000256" key="2">
    <source>
        <dbReference type="SAM" id="MobiDB-lite"/>
    </source>
</evidence>
<keyword evidence="3" id="KW-1133">Transmembrane helix</keyword>
<dbReference type="PANTHER" id="PTHR30329">
    <property type="entry name" value="STATOR ELEMENT OF FLAGELLAR MOTOR COMPLEX"/>
    <property type="match status" value="1"/>
</dbReference>
<dbReference type="GO" id="GO:0016020">
    <property type="term" value="C:membrane"/>
    <property type="evidence" value="ECO:0007669"/>
    <property type="project" value="UniProtKB-UniRule"/>
</dbReference>
<sequence length="302" mass="32934">MSKTTTNLLLMLITIIAGTYFYINYCSECGTMAVEEPPKEADIPIEVISTSYPFAFKDGNFSYEINDNYNFNVASSSILMPLATGIGTGIGQLQNYFSGNPEKVINVIGYYTSEEQNNTAYPDLGLARANAVKNHLAAQGIPSVHINVLSELKNEMVAKDGIYYGPIAYNIDTRSETADEELSALFDKINADPLILYFNTAEASINLSAEQRQKVADISRYLDKVAEATVSITGHTDNTGLAQTNLKLGLDRANFAKDYLMGNGISAEKITTSSKGQTEPIADNATEEGKSKNRRTVVTLNK</sequence>
<evidence type="ECO:0000256" key="1">
    <source>
        <dbReference type="PROSITE-ProRule" id="PRU00473"/>
    </source>
</evidence>
<dbReference type="Proteomes" id="UP000286990">
    <property type="component" value="Unassembled WGS sequence"/>
</dbReference>
<dbReference type="InterPro" id="IPR050330">
    <property type="entry name" value="Bact_OuterMem_StrucFunc"/>
</dbReference>
<dbReference type="InterPro" id="IPR036737">
    <property type="entry name" value="OmpA-like_sf"/>
</dbReference>
<comment type="caution">
    <text evidence="5">The sequence shown here is derived from an EMBL/GenBank/DDBJ whole genome shotgun (WGS) entry which is preliminary data.</text>
</comment>
<feature type="region of interest" description="Disordered" evidence="2">
    <location>
        <begin position="271"/>
        <end position="302"/>
    </location>
</feature>
<evidence type="ECO:0000313" key="5">
    <source>
        <dbReference type="EMBL" id="RRQ50204.1"/>
    </source>
</evidence>
<gene>
    <name evidence="5" type="ORF">DZC72_06465</name>
</gene>
<dbReference type="Pfam" id="PF00691">
    <property type="entry name" value="OmpA"/>
    <property type="match status" value="1"/>
</dbReference>
<dbReference type="CDD" id="cd07185">
    <property type="entry name" value="OmpA_C-like"/>
    <property type="match status" value="1"/>
</dbReference>
<keyword evidence="3" id="KW-0812">Transmembrane</keyword>
<organism evidence="5 6">
    <name type="scientific">Maribacter algicola</name>
    <dbReference type="NCBI Taxonomy" id="2498892"/>
    <lineage>
        <taxon>Bacteria</taxon>
        <taxon>Pseudomonadati</taxon>
        <taxon>Bacteroidota</taxon>
        <taxon>Flavobacteriia</taxon>
        <taxon>Flavobacteriales</taxon>
        <taxon>Flavobacteriaceae</taxon>
        <taxon>Maribacter</taxon>
    </lineage>
</organism>
<protein>
    <submittedName>
        <fullName evidence="5">Cell envelope biogenesis protein OmpA</fullName>
    </submittedName>
</protein>
<accession>A0A426RMJ4</accession>
<reference evidence="6" key="1">
    <citation type="submission" date="2018-12" db="EMBL/GenBank/DDBJ databases">
        <title>Maribacter lutimaris sp. nov., isolated from marine sediment.</title>
        <authorList>
            <person name="Kim K.K."/>
        </authorList>
    </citation>
    <scope>NUCLEOTIDE SEQUENCE [LARGE SCALE GENOMIC DNA]</scope>
    <source>
        <strain evidence="6">PoM-212</strain>
    </source>
</reference>
<dbReference type="PANTHER" id="PTHR30329:SF21">
    <property type="entry name" value="LIPOPROTEIN YIAD-RELATED"/>
    <property type="match status" value="1"/>
</dbReference>
<name>A0A426RMJ4_9FLAO</name>
<dbReference type="AlphaFoldDB" id="A0A426RMJ4"/>
<dbReference type="EMBL" id="QUSX01000001">
    <property type="protein sequence ID" value="RRQ50204.1"/>
    <property type="molecule type" value="Genomic_DNA"/>
</dbReference>
<dbReference type="InterPro" id="IPR006665">
    <property type="entry name" value="OmpA-like"/>
</dbReference>
<dbReference type="OrthoDB" id="9763897at2"/>
<feature type="domain" description="OmpA-like" evidence="4">
    <location>
        <begin position="185"/>
        <end position="302"/>
    </location>
</feature>
<keyword evidence="6" id="KW-1185">Reference proteome</keyword>
<dbReference type="PROSITE" id="PS51123">
    <property type="entry name" value="OMPA_2"/>
    <property type="match status" value="1"/>
</dbReference>
<dbReference type="Gene3D" id="3.30.1330.60">
    <property type="entry name" value="OmpA-like domain"/>
    <property type="match status" value="2"/>
</dbReference>